<keyword evidence="2" id="KW-1185">Reference proteome</keyword>
<name>A0A1Y1UNU2_9TREE</name>
<protein>
    <submittedName>
        <fullName evidence="1">Uncharacterized protein</fullName>
    </submittedName>
</protein>
<evidence type="ECO:0000313" key="2">
    <source>
        <dbReference type="Proteomes" id="UP000193218"/>
    </source>
</evidence>
<organism evidence="1 2">
    <name type="scientific">Kockovaella imperatae</name>
    <dbReference type="NCBI Taxonomy" id="4999"/>
    <lineage>
        <taxon>Eukaryota</taxon>
        <taxon>Fungi</taxon>
        <taxon>Dikarya</taxon>
        <taxon>Basidiomycota</taxon>
        <taxon>Agaricomycotina</taxon>
        <taxon>Tremellomycetes</taxon>
        <taxon>Tremellales</taxon>
        <taxon>Cuniculitremaceae</taxon>
        <taxon>Kockovaella</taxon>
    </lineage>
</organism>
<reference evidence="1 2" key="1">
    <citation type="submission" date="2017-03" db="EMBL/GenBank/DDBJ databases">
        <title>Widespread Adenine N6-methylation of Active Genes in Fungi.</title>
        <authorList>
            <consortium name="DOE Joint Genome Institute"/>
            <person name="Mondo S.J."/>
            <person name="Dannebaum R.O."/>
            <person name="Kuo R.C."/>
            <person name="Louie K.B."/>
            <person name="Bewick A.J."/>
            <person name="Labutti K."/>
            <person name="Haridas S."/>
            <person name="Kuo A."/>
            <person name="Salamov A."/>
            <person name="Ahrendt S.R."/>
            <person name="Lau R."/>
            <person name="Bowen B.P."/>
            <person name="Lipzen A."/>
            <person name="Sullivan W."/>
            <person name="Andreopoulos W.B."/>
            <person name="Clum A."/>
            <person name="Lindquist E."/>
            <person name="Daum C."/>
            <person name="Northen T.R."/>
            <person name="Ramamoorthy G."/>
            <person name="Schmitz R.J."/>
            <person name="Gryganskyi A."/>
            <person name="Culley D."/>
            <person name="Magnuson J."/>
            <person name="James T.Y."/>
            <person name="O'Malley M.A."/>
            <person name="Stajich J.E."/>
            <person name="Spatafora J.W."/>
            <person name="Visel A."/>
            <person name="Grigoriev I.V."/>
        </authorList>
    </citation>
    <scope>NUCLEOTIDE SEQUENCE [LARGE SCALE GENOMIC DNA]</scope>
    <source>
        <strain evidence="1 2">NRRL Y-17943</strain>
    </source>
</reference>
<comment type="caution">
    <text evidence="1">The sequence shown here is derived from an EMBL/GenBank/DDBJ whole genome shotgun (WGS) entry which is preliminary data.</text>
</comment>
<dbReference type="Proteomes" id="UP000193218">
    <property type="component" value="Unassembled WGS sequence"/>
</dbReference>
<evidence type="ECO:0000313" key="1">
    <source>
        <dbReference type="EMBL" id="ORX39207.1"/>
    </source>
</evidence>
<dbReference type="EMBL" id="NBSH01000003">
    <property type="protein sequence ID" value="ORX39207.1"/>
    <property type="molecule type" value="Genomic_DNA"/>
</dbReference>
<accession>A0A1Y1UNU2</accession>
<dbReference type="AlphaFoldDB" id="A0A1Y1UNU2"/>
<gene>
    <name evidence="1" type="ORF">BD324DRAFT_317908</name>
</gene>
<dbReference type="InParanoid" id="A0A1Y1UNU2"/>
<sequence length="166" mass="18166">MDSQQVDSSDATKNSCKSGLDARAVWLCMRFPSFEKVLFSDQKDSKAFPTATAANSEQQVLSLIARLGYLTGRSLQARTPSELEAYISLVSTDIDALVDRFSRMSQAYPLPEEPWLASAEVSVGPGGIDAIWVLSRPRGEYDIKQKLRTISADTLAAAVRYQTPAS</sequence>
<dbReference type="RefSeq" id="XP_021873070.1">
    <property type="nucleotide sequence ID" value="XM_022012469.1"/>
</dbReference>
<dbReference type="GeneID" id="33554277"/>
<proteinExistence type="predicted"/>